<feature type="compositionally biased region" description="Polar residues" evidence="1">
    <location>
        <begin position="99"/>
        <end position="119"/>
    </location>
</feature>
<comment type="caution">
    <text evidence="2">The sequence shown here is derived from an EMBL/GenBank/DDBJ whole genome shotgun (WGS) entry which is preliminary data.</text>
</comment>
<sequence>MERKNDTSASKHQNSGTQVEKNDAKVKRPGQHDNLPDLTNNARIGQPDKTSSTITISKLSNELFGTLSQKKPKQLQDGKSGQQDGKSSQPDGKSGQPDGKSSQPDGKSSQPDGKSSQPDGKSGEP</sequence>
<evidence type="ECO:0000313" key="2">
    <source>
        <dbReference type="EMBL" id="RMZ97757.1"/>
    </source>
</evidence>
<keyword evidence="3" id="KW-1185">Reference proteome</keyword>
<feature type="compositionally biased region" description="Polar residues" evidence="1">
    <location>
        <begin position="7"/>
        <end position="19"/>
    </location>
</feature>
<dbReference type="AlphaFoldDB" id="A0A3M7PGD6"/>
<reference evidence="2 3" key="1">
    <citation type="journal article" date="2018" name="Sci. Rep.">
        <title>Genomic signatures of local adaptation to the degree of environmental predictability in rotifers.</title>
        <authorList>
            <person name="Franch-Gras L."/>
            <person name="Hahn C."/>
            <person name="Garcia-Roger E.M."/>
            <person name="Carmona M.J."/>
            <person name="Serra M."/>
            <person name="Gomez A."/>
        </authorList>
    </citation>
    <scope>NUCLEOTIDE SEQUENCE [LARGE SCALE GENOMIC DNA]</scope>
    <source>
        <strain evidence="2">HYR1</strain>
    </source>
</reference>
<feature type="compositionally biased region" description="Basic and acidic residues" evidence="1">
    <location>
        <begin position="20"/>
        <end position="35"/>
    </location>
</feature>
<feature type="compositionally biased region" description="Low complexity" evidence="1">
    <location>
        <begin position="49"/>
        <end position="58"/>
    </location>
</feature>
<dbReference type="Proteomes" id="UP000276133">
    <property type="component" value="Unassembled WGS sequence"/>
</dbReference>
<gene>
    <name evidence="2" type="ORF">BpHYR1_027943</name>
</gene>
<feature type="compositionally biased region" description="Polar residues" evidence="1">
    <location>
        <begin position="77"/>
        <end position="91"/>
    </location>
</feature>
<name>A0A3M7PGD6_BRAPC</name>
<proteinExistence type="predicted"/>
<feature type="non-terminal residue" evidence="2">
    <location>
        <position position="125"/>
    </location>
</feature>
<dbReference type="EMBL" id="REGN01011204">
    <property type="protein sequence ID" value="RMZ97757.1"/>
    <property type="molecule type" value="Genomic_DNA"/>
</dbReference>
<accession>A0A3M7PGD6</accession>
<protein>
    <submittedName>
        <fullName evidence="2">Uncharacterized protein</fullName>
    </submittedName>
</protein>
<evidence type="ECO:0000256" key="1">
    <source>
        <dbReference type="SAM" id="MobiDB-lite"/>
    </source>
</evidence>
<organism evidence="2 3">
    <name type="scientific">Brachionus plicatilis</name>
    <name type="common">Marine rotifer</name>
    <name type="synonym">Brachionus muelleri</name>
    <dbReference type="NCBI Taxonomy" id="10195"/>
    <lineage>
        <taxon>Eukaryota</taxon>
        <taxon>Metazoa</taxon>
        <taxon>Spiralia</taxon>
        <taxon>Gnathifera</taxon>
        <taxon>Rotifera</taxon>
        <taxon>Eurotatoria</taxon>
        <taxon>Monogononta</taxon>
        <taxon>Pseudotrocha</taxon>
        <taxon>Ploima</taxon>
        <taxon>Brachionidae</taxon>
        <taxon>Brachionus</taxon>
    </lineage>
</organism>
<feature type="region of interest" description="Disordered" evidence="1">
    <location>
        <begin position="1"/>
        <end position="125"/>
    </location>
</feature>
<evidence type="ECO:0000313" key="3">
    <source>
        <dbReference type="Proteomes" id="UP000276133"/>
    </source>
</evidence>